<dbReference type="Pfam" id="PF04542">
    <property type="entry name" value="Sigma70_r2"/>
    <property type="match status" value="1"/>
</dbReference>
<feature type="domain" description="RNA polymerase sigma-70 region 4" evidence="8">
    <location>
        <begin position="139"/>
        <end position="184"/>
    </location>
</feature>
<protein>
    <submittedName>
        <fullName evidence="9">Sigma-70 family RNA polymerase sigma factor</fullName>
    </submittedName>
</protein>
<evidence type="ECO:0000256" key="2">
    <source>
        <dbReference type="ARBA" id="ARBA00023015"/>
    </source>
</evidence>
<evidence type="ECO:0000313" key="10">
    <source>
        <dbReference type="Proteomes" id="UP001200470"/>
    </source>
</evidence>
<proteinExistence type="inferred from homology"/>
<feature type="domain" description="RNA polymerase sigma-70 region 1.2" evidence="6">
    <location>
        <begin position="12"/>
        <end position="44"/>
    </location>
</feature>
<evidence type="ECO:0000256" key="3">
    <source>
        <dbReference type="ARBA" id="ARBA00023082"/>
    </source>
</evidence>
<keyword evidence="2" id="KW-0805">Transcription regulation</keyword>
<dbReference type="PANTHER" id="PTHR30376">
    <property type="entry name" value="SIGMA FACTOR RPOH HEAT SHOCK RELATED"/>
    <property type="match status" value="1"/>
</dbReference>
<dbReference type="PANTHER" id="PTHR30376:SF3">
    <property type="entry name" value="RNA POLYMERASE SIGMA FACTOR RPOH"/>
    <property type="match status" value="1"/>
</dbReference>
<comment type="similarity">
    <text evidence="1">Belongs to the sigma-70 factor family.</text>
</comment>
<dbReference type="Pfam" id="PF00140">
    <property type="entry name" value="Sigma70_r1_2"/>
    <property type="match status" value="1"/>
</dbReference>
<comment type="caution">
    <text evidence="9">The sequence shown here is derived from an EMBL/GenBank/DDBJ whole genome shotgun (WGS) entry which is preliminary data.</text>
</comment>
<keyword evidence="5" id="KW-0804">Transcription</keyword>
<evidence type="ECO:0000256" key="5">
    <source>
        <dbReference type="ARBA" id="ARBA00023163"/>
    </source>
</evidence>
<organism evidence="9 10">
    <name type="scientific">Xylanibacter brevis</name>
    <dbReference type="NCBI Taxonomy" id="83231"/>
    <lineage>
        <taxon>Bacteria</taxon>
        <taxon>Pseudomonadati</taxon>
        <taxon>Bacteroidota</taxon>
        <taxon>Bacteroidia</taxon>
        <taxon>Bacteroidales</taxon>
        <taxon>Prevotellaceae</taxon>
        <taxon>Xylanibacter</taxon>
    </lineage>
</organism>
<evidence type="ECO:0000259" key="8">
    <source>
        <dbReference type="Pfam" id="PF04545"/>
    </source>
</evidence>
<dbReference type="InterPro" id="IPR050813">
    <property type="entry name" value="Sigma-70_Factor"/>
</dbReference>
<evidence type="ECO:0000256" key="4">
    <source>
        <dbReference type="ARBA" id="ARBA00023125"/>
    </source>
</evidence>
<dbReference type="InterPro" id="IPR009042">
    <property type="entry name" value="RNA_pol_sigma70_r1_2"/>
</dbReference>
<evidence type="ECO:0000259" key="6">
    <source>
        <dbReference type="Pfam" id="PF00140"/>
    </source>
</evidence>
<dbReference type="Gene3D" id="1.10.10.10">
    <property type="entry name" value="Winged helix-like DNA-binding domain superfamily/Winged helix DNA-binding domain"/>
    <property type="match status" value="1"/>
</dbReference>
<dbReference type="RefSeq" id="WP_301637728.1">
    <property type="nucleotide sequence ID" value="NZ_JADYTN010000007.1"/>
</dbReference>
<dbReference type="SUPFAM" id="SSF88659">
    <property type="entry name" value="Sigma3 and sigma4 domains of RNA polymerase sigma factors"/>
    <property type="match status" value="1"/>
</dbReference>
<feature type="domain" description="RNA polymerase sigma-70 region 2" evidence="7">
    <location>
        <begin position="53"/>
        <end position="113"/>
    </location>
</feature>
<dbReference type="NCBIfam" id="TIGR02937">
    <property type="entry name" value="sigma70-ECF"/>
    <property type="match status" value="1"/>
</dbReference>
<dbReference type="SUPFAM" id="SSF88946">
    <property type="entry name" value="Sigma2 domain of RNA polymerase sigma factors"/>
    <property type="match status" value="1"/>
</dbReference>
<dbReference type="InterPro" id="IPR013325">
    <property type="entry name" value="RNA_pol_sigma_r2"/>
</dbReference>
<evidence type="ECO:0000256" key="1">
    <source>
        <dbReference type="ARBA" id="ARBA00007788"/>
    </source>
</evidence>
<dbReference type="InterPro" id="IPR007627">
    <property type="entry name" value="RNA_pol_sigma70_r2"/>
</dbReference>
<evidence type="ECO:0000313" key="9">
    <source>
        <dbReference type="EMBL" id="MCF2563337.1"/>
    </source>
</evidence>
<dbReference type="Proteomes" id="UP001200470">
    <property type="component" value="Unassembled WGS sequence"/>
</dbReference>
<sequence>MNKKITNRVSQSLDSYLVEVNKHPLQTIEEQTELAYRIKEGDEEALAQLVYGNLRFVVSVAKLYQHRGKSMEELIEAGNKGLELAAKKFDPQRGFKFIAYAVWFIRASILAFLETSKNSINLSELTVDEKRELISKMTNERDKEILTKWFGLIDSPESLEEIGQNLNLTTKRVKQLRDRAIARLAAQ</sequence>
<keyword evidence="4" id="KW-0238">DNA-binding</keyword>
<evidence type="ECO:0000259" key="7">
    <source>
        <dbReference type="Pfam" id="PF04542"/>
    </source>
</evidence>
<dbReference type="InterPro" id="IPR014284">
    <property type="entry name" value="RNA_pol_sigma-70_dom"/>
</dbReference>
<keyword evidence="10" id="KW-1185">Reference proteome</keyword>
<dbReference type="EMBL" id="JADYTN010000007">
    <property type="protein sequence ID" value="MCF2563337.1"/>
    <property type="molecule type" value="Genomic_DNA"/>
</dbReference>
<dbReference type="Gene3D" id="1.20.120.1810">
    <property type="match status" value="1"/>
</dbReference>
<dbReference type="InterPro" id="IPR007630">
    <property type="entry name" value="RNA_pol_sigma70_r4"/>
</dbReference>
<reference evidence="9 10" key="1">
    <citation type="submission" date="2020-12" db="EMBL/GenBank/DDBJ databases">
        <title>Whole genome sequences of gut porcine anaerobes.</title>
        <authorList>
            <person name="Kubasova T."/>
            <person name="Jahodarova E."/>
            <person name="Rychlik I."/>
        </authorList>
    </citation>
    <scope>NUCLEOTIDE SEQUENCE [LARGE SCALE GENOMIC DNA]</scope>
    <source>
        <strain evidence="9 10">An925</strain>
    </source>
</reference>
<keyword evidence="3" id="KW-0731">Sigma factor</keyword>
<dbReference type="InterPro" id="IPR013324">
    <property type="entry name" value="RNA_pol_sigma_r3/r4-like"/>
</dbReference>
<name>A0ABS9CEZ3_9BACT</name>
<gene>
    <name evidence="9" type="ORF">I6E12_04325</name>
</gene>
<accession>A0ABS9CEZ3</accession>
<dbReference type="InterPro" id="IPR036388">
    <property type="entry name" value="WH-like_DNA-bd_sf"/>
</dbReference>
<dbReference type="Pfam" id="PF04545">
    <property type="entry name" value="Sigma70_r4"/>
    <property type="match status" value="1"/>
</dbReference>